<evidence type="ECO:0000313" key="6">
    <source>
        <dbReference type="EMBL" id="GBF01791.1"/>
    </source>
</evidence>
<dbReference type="RefSeq" id="WP_021731922.1">
    <property type="nucleotide sequence ID" value="NZ_AVAI01000131.1"/>
</dbReference>
<proteinExistence type="predicted"/>
<organism evidence="4">
    <name type="scientific">Lactiplantibacillus paraplantarum</name>
    <dbReference type="NCBI Taxonomy" id="60520"/>
    <lineage>
        <taxon>Bacteria</taxon>
        <taxon>Bacillati</taxon>
        <taxon>Bacillota</taxon>
        <taxon>Bacilli</taxon>
        <taxon>Lactobacillales</taxon>
        <taxon>Lactobacillaceae</taxon>
        <taxon>Lactiplantibacillus</taxon>
    </lineage>
</organism>
<reference evidence="4" key="1">
    <citation type="submission" date="2001-09" db="EMBL/GenBank/DDBJ databases">
        <title>Characterization, Purification, and DNA Sequence of Leucocin K, a Novel Bacteriocin Produced by Leuconostoc mesenteroides.</title>
        <authorList>
            <person name="Lee K.-H."/>
            <person name="Lee H.-J."/>
            <person name="Chang H.-C."/>
            <person name="Chung D.-K."/>
            <person name="Lee J.-H."/>
            <person name="Kim J.-H."/>
        </authorList>
    </citation>
    <scope>NUCLEOTIDE SEQUENCE</scope>
    <source>
        <strain evidence="4">C7</strain>
    </source>
</reference>
<gene>
    <name evidence="5" type="ORF">LP667_01715</name>
    <name evidence="6" type="ORF">LPPLD21_01323</name>
</gene>
<accession>Q8RTK6</accession>
<evidence type="ECO:0000256" key="1">
    <source>
        <dbReference type="ARBA" id="ARBA00022529"/>
    </source>
</evidence>
<keyword evidence="3" id="KW-0078">Bacteriocin</keyword>
<evidence type="ECO:0000313" key="5">
    <source>
        <dbReference type="EMBL" id="AYJ37628.1"/>
    </source>
</evidence>
<evidence type="ECO:0000313" key="8">
    <source>
        <dbReference type="Proteomes" id="UP000277896"/>
    </source>
</evidence>
<keyword evidence="7" id="KW-1185">Reference proteome</keyword>
<dbReference type="GO" id="GO:0031640">
    <property type="term" value="P:killing of cells of another organism"/>
    <property type="evidence" value="ECO:0007669"/>
    <property type="project" value="UniProtKB-KW"/>
</dbReference>
<dbReference type="EMBL" id="BDOR01000005">
    <property type="protein sequence ID" value="GBF01791.1"/>
    <property type="molecule type" value="Genomic_DNA"/>
</dbReference>
<keyword evidence="2" id="KW-0044">Antibiotic</keyword>
<dbReference type="Proteomes" id="UP000277896">
    <property type="component" value="Chromosome"/>
</dbReference>
<dbReference type="AlphaFoldDB" id="Q8RTK6"/>
<keyword evidence="1" id="KW-0929">Antimicrobial</keyword>
<dbReference type="GO" id="GO:0042742">
    <property type="term" value="P:defense response to bacterium"/>
    <property type="evidence" value="ECO:0007669"/>
    <property type="project" value="UniProtKB-KW"/>
</dbReference>
<protein>
    <submittedName>
        <fullName evidence="5">Bacteriocin</fullName>
    </submittedName>
</protein>
<dbReference type="EMBL" id="AF420260">
    <property type="protein sequence ID" value="AAL77871.1"/>
    <property type="molecule type" value="Genomic_DNA"/>
</dbReference>
<dbReference type="NCBIfam" id="TIGR01847">
    <property type="entry name" value="bacteriocin_sig"/>
    <property type="match status" value="1"/>
</dbReference>
<evidence type="ECO:0000256" key="2">
    <source>
        <dbReference type="ARBA" id="ARBA00023022"/>
    </source>
</evidence>
<evidence type="ECO:0000256" key="3">
    <source>
        <dbReference type="ARBA" id="ARBA00023048"/>
    </source>
</evidence>
<dbReference type="InterPro" id="IPR010133">
    <property type="entry name" value="Bacteriocin_signal_seq"/>
</dbReference>
<reference evidence="6 7" key="2">
    <citation type="submission" date="2017-04" db="EMBL/GenBank/DDBJ databases">
        <title>In vitro and in silico characterization of Lactobacillus paraplantarum D2-1, a starter culture for soymilk fermentation.</title>
        <authorList>
            <person name="Endo A."/>
            <person name="Sasaki F."/>
            <person name="Maeno S."/>
            <person name="Kanesaki Y."/>
            <person name="Kubota E."/>
            <person name="Torres G.A."/>
            <person name="Tomita S."/>
            <person name="Nakagawa J."/>
        </authorList>
    </citation>
    <scope>NUCLEOTIDE SEQUENCE [LARGE SCALE GENOMIC DNA]</scope>
    <source>
        <strain evidence="6 7">D2-1</strain>
    </source>
</reference>
<dbReference type="EMBL" id="CP032744">
    <property type="protein sequence ID" value="AYJ37628.1"/>
    <property type="molecule type" value="Genomic_DNA"/>
</dbReference>
<dbReference type="Proteomes" id="UP000236162">
    <property type="component" value="Unassembled WGS sequence"/>
</dbReference>
<sequence>MTNNKFEVINDKTLATVIGGGKGGGILSWFIGESSDIWKGFKKGMNHYNKK</sequence>
<reference evidence="5 8" key="3">
    <citation type="submission" date="2018-10" db="EMBL/GenBank/DDBJ databases">
        <title>Genome seuquencing of Lactobacillus species.</title>
        <authorList>
            <person name="Baek C."/>
            <person name="Yi H."/>
        </authorList>
    </citation>
    <scope>NUCLEOTIDE SEQUENCE [LARGE SCALE GENOMIC DNA]</scope>
    <source>
        <strain evidence="5 8">DSM 10667</strain>
    </source>
</reference>
<evidence type="ECO:0000313" key="4">
    <source>
        <dbReference type="EMBL" id="AAL77871.1"/>
    </source>
</evidence>
<name>Q8RTK6_9LACO</name>
<evidence type="ECO:0000313" key="7">
    <source>
        <dbReference type="Proteomes" id="UP000236162"/>
    </source>
</evidence>